<dbReference type="EMBL" id="NESQ01000056">
    <property type="protein sequence ID" value="PUU80819.1"/>
    <property type="molecule type" value="Genomic_DNA"/>
</dbReference>
<feature type="non-terminal residue" evidence="3">
    <location>
        <position position="1"/>
    </location>
</feature>
<dbReference type="PROSITE" id="PS51253">
    <property type="entry name" value="HTH_CENPB"/>
    <property type="match status" value="1"/>
</dbReference>
<organism evidence="3 4">
    <name type="scientific">Tuber borchii</name>
    <name type="common">White truffle</name>
    <dbReference type="NCBI Taxonomy" id="42251"/>
    <lineage>
        <taxon>Eukaryota</taxon>
        <taxon>Fungi</taxon>
        <taxon>Dikarya</taxon>
        <taxon>Ascomycota</taxon>
        <taxon>Pezizomycotina</taxon>
        <taxon>Pezizomycetes</taxon>
        <taxon>Pezizales</taxon>
        <taxon>Tuberaceae</taxon>
        <taxon>Tuber</taxon>
    </lineage>
</organism>
<dbReference type="AlphaFoldDB" id="A0A2T6ZZ89"/>
<gene>
    <name evidence="3" type="ORF">B9Z19DRAFT_973536</name>
</gene>
<keyword evidence="1" id="KW-0238">DNA-binding</keyword>
<dbReference type="GO" id="GO:0003677">
    <property type="term" value="F:DNA binding"/>
    <property type="evidence" value="ECO:0007669"/>
    <property type="project" value="UniProtKB-KW"/>
</dbReference>
<evidence type="ECO:0000259" key="2">
    <source>
        <dbReference type="PROSITE" id="PS51253"/>
    </source>
</evidence>
<name>A0A2T6ZZ89_TUBBO</name>
<feature type="domain" description="HTH CENPB-type" evidence="2">
    <location>
        <begin position="7"/>
        <end position="77"/>
    </location>
</feature>
<proteinExistence type="predicted"/>
<dbReference type="Proteomes" id="UP000244722">
    <property type="component" value="Unassembled WGS sequence"/>
</dbReference>
<sequence>GRQPREDANKRKQRITPVKETALIDGAYQLKQWGFPPKFYTFVEIVTNIYRQRVSDGTLGATWLRGFYKRHPEVKSRYSQPLDYVQSVQGNNLEAISKFFQIVSHSPLI</sequence>
<dbReference type="InterPro" id="IPR006600">
    <property type="entry name" value="HTH_CenpB_DNA-bd_dom"/>
</dbReference>
<accession>A0A2T6ZZ89</accession>
<protein>
    <recommendedName>
        <fullName evidence="2">HTH CENPB-type domain-containing protein</fullName>
    </recommendedName>
</protein>
<evidence type="ECO:0000313" key="3">
    <source>
        <dbReference type="EMBL" id="PUU80819.1"/>
    </source>
</evidence>
<comment type="caution">
    <text evidence="3">The sequence shown here is derived from an EMBL/GenBank/DDBJ whole genome shotgun (WGS) entry which is preliminary data.</text>
</comment>
<evidence type="ECO:0000256" key="1">
    <source>
        <dbReference type="ARBA" id="ARBA00023125"/>
    </source>
</evidence>
<keyword evidence="4" id="KW-1185">Reference proteome</keyword>
<evidence type="ECO:0000313" key="4">
    <source>
        <dbReference type="Proteomes" id="UP000244722"/>
    </source>
</evidence>
<reference evidence="3 4" key="1">
    <citation type="submission" date="2017-04" db="EMBL/GenBank/DDBJ databases">
        <title>Draft genome sequence of Tuber borchii Vittad., a whitish edible truffle.</title>
        <authorList>
            <consortium name="DOE Joint Genome Institute"/>
            <person name="Murat C."/>
            <person name="Kuo A."/>
            <person name="Barry K.W."/>
            <person name="Clum A."/>
            <person name="Dockter R.B."/>
            <person name="Fauchery L."/>
            <person name="Iotti M."/>
            <person name="Kohler A."/>
            <person name="Labutti K."/>
            <person name="Lindquist E.A."/>
            <person name="Lipzen A."/>
            <person name="Ohm R.A."/>
            <person name="Wang M."/>
            <person name="Grigoriev I.V."/>
            <person name="Zambonelli A."/>
            <person name="Martin F.M."/>
        </authorList>
    </citation>
    <scope>NUCLEOTIDE SEQUENCE [LARGE SCALE GENOMIC DNA]</scope>
    <source>
        <strain evidence="3 4">Tbo3840</strain>
    </source>
</reference>